<evidence type="ECO:0000313" key="3">
    <source>
        <dbReference type="Proteomes" id="UP001142489"/>
    </source>
</evidence>
<dbReference type="AlphaFoldDB" id="A0A9Q1B4B1"/>
<dbReference type="OrthoDB" id="2499658at2759"/>
<sequence>RVIRGRSQSLDTMGIAMRKQQQPPAPPNRPATAGLVLNQSVAECPKATAASFALPGRSPSHNRVSCFSGRRSSTIGIENIQEEKSKEIAERIPKVLESPGPFFDLKSDGSSSPSSPEFPSRKANTRVLSRQTSGYCVMQPLSRSSNGSSCCRGVRENETSEEEEENEAELICSLEGPQKQDSLVQSAWLDDSVCTPSSTSSPVTQLLPSSSTSGSMEKGKGSKVDAQGYNPASILCCV</sequence>
<name>A0A9Q1B4B1_9SAUR</name>
<feature type="region of interest" description="Disordered" evidence="1">
    <location>
        <begin position="99"/>
        <end position="125"/>
    </location>
</feature>
<feature type="compositionally biased region" description="Polar residues" evidence="1">
    <location>
        <begin position="1"/>
        <end position="11"/>
    </location>
</feature>
<evidence type="ECO:0000313" key="2">
    <source>
        <dbReference type="EMBL" id="KAJ7335778.1"/>
    </source>
</evidence>
<comment type="caution">
    <text evidence="2">The sequence shown here is derived from an EMBL/GenBank/DDBJ whole genome shotgun (WGS) entry which is preliminary data.</text>
</comment>
<gene>
    <name evidence="2" type="ORF">JRQ81_013719</name>
</gene>
<proteinExistence type="predicted"/>
<feature type="compositionally biased region" description="Acidic residues" evidence="1">
    <location>
        <begin position="159"/>
        <end position="168"/>
    </location>
</feature>
<feature type="region of interest" description="Disordered" evidence="1">
    <location>
        <begin position="138"/>
        <end position="175"/>
    </location>
</feature>
<reference evidence="2" key="1">
    <citation type="journal article" date="2023" name="DNA Res.">
        <title>Chromosome-level genome assembly of Phrynocephalus forsythii using third-generation DNA sequencing and Hi-C analysis.</title>
        <authorList>
            <person name="Qi Y."/>
            <person name="Zhao W."/>
            <person name="Zhao Y."/>
            <person name="Niu C."/>
            <person name="Cao S."/>
            <person name="Zhang Y."/>
        </authorList>
    </citation>
    <scope>NUCLEOTIDE SEQUENCE</scope>
    <source>
        <tissue evidence="2">Muscle</tissue>
    </source>
</reference>
<feature type="compositionally biased region" description="Low complexity" evidence="1">
    <location>
        <begin position="192"/>
        <end position="213"/>
    </location>
</feature>
<evidence type="ECO:0000256" key="1">
    <source>
        <dbReference type="SAM" id="MobiDB-lite"/>
    </source>
</evidence>
<feature type="region of interest" description="Disordered" evidence="1">
    <location>
        <begin position="192"/>
        <end position="230"/>
    </location>
</feature>
<feature type="compositionally biased region" description="Low complexity" evidence="1">
    <location>
        <begin position="108"/>
        <end position="118"/>
    </location>
</feature>
<feature type="non-terminal residue" evidence="2">
    <location>
        <position position="238"/>
    </location>
</feature>
<keyword evidence="3" id="KW-1185">Reference proteome</keyword>
<dbReference type="EMBL" id="JAPFRF010000004">
    <property type="protein sequence ID" value="KAJ7335778.1"/>
    <property type="molecule type" value="Genomic_DNA"/>
</dbReference>
<organism evidence="2 3">
    <name type="scientific">Phrynocephalus forsythii</name>
    <dbReference type="NCBI Taxonomy" id="171643"/>
    <lineage>
        <taxon>Eukaryota</taxon>
        <taxon>Metazoa</taxon>
        <taxon>Chordata</taxon>
        <taxon>Craniata</taxon>
        <taxon>Vertebrata</taxon>
        <taxon>Euteleostomi</taxon>
        <taxon>Lepidosauria</taxon>
        <taxon>Squamata</taxon>
        <taxon>Bifurcata</taxon>
        <taxon>Unidentata</taxon>
        <taxon>Episquamata</taxon>
        <taxon>Toxicofera</taxon>
        <taxon>Iguania</taxon>
        <taxon>Acrodonta</taxon>
        <taxon>Agamidae</taxon>
        <taxon>Agaminae</taxon>
        <taxon>Phrynocephalus</taxon>
    </lineage>
</organism>
<feature type="region of interest" description="Disordered" evidence="1">
    <location>
        <begin position="1"/>
        <end position="32"/>
    </location>
</feature>
<feature type="compositionally biased region" description="Low complexity" evidence="1">
    <location>
        <begin position="142"/>
        <end position="152"/>
    </location>
</feature>
<dbReference type="Proteomes" id="UP001142489">
    <property type="component" value="Unassembled WGS sequence"/>
</dbReference>
<accession>A0A9Q1B4B1</accession>
<protein>
    <submittedName>
        <fullName evidence="2">Uncharacterized protein</fullName>
    </submittedName>
</protein>